<dbReference type="InterPro" id="IPR003661">
    <property type="entry name" value="HisK_dim/P_dom"/>
</dbReference>
<protein>
    <recommendedName>
        <fullName evidence="2">histidine kinase</fullName>
        <ecNumber evidence="2">2.7.13.3</ecNumber>
    </recommendedName>
</protein>
<keyword evidence="3" id="KW-0597">Phosphoprotein</keyword>
<dbReference type="Gene3D" id="3.30.450.20">
    <property type="entry name" value="PAS domain"/>
    <property type="match status" value="1"/>
</dbReference>
<dbReference type="Pfam" id="PF00512">
    <property type="entry name" value="HisKA"/>
    <property type="match status" value="1"/>
</dbReference>
<evidence type="ECO:0000256" key="5">
    <source>
        <dbReference type="ARBA" id="ARBA00022777"/>
    </source>
</evidence>
<evidence type="ECO:0000313" key="9">
    <source>
        <dbReference type="Proteomes" id="UP001500298"/>
    </source>
</evidence>
<dbReference type="SUPFAM" id="SSF47384">
    <property type="entry name" value="Homodimeric domain of signal transducing histidine kinase"/>
    <property type="match status" value="1"/>
</dbReference>
<dbReference type="CDD" id="cd00082">
    <property type="entry name" value="HisKA"/>
    <property type="match status" value="1"/>
</dbReference>
<evidence type="ECO:0000256" key="4">
    <source>
        <dbReference type="ARBA" id="ARBA00022679"/>
    </source>
</evidence>
<keyword evidence="6" id="KW-0902">Two-component regulatory system</keyword>
<evidence type="ECO:0000256" key="6">
    <source>
        <dbReference type="ARBA" id="ARBA00023012"/>
    </source>
</evidence>
<evidence type="ECO:0000256" key="2">
    <source>
        <dbReference type="ARBA" id="ARBA00012438"/>
    </source>
</evidence>
<dbReference type="Gene3D" id="1.10.287.130">
    <property type="match status" value="1"/>
</dbReference>
<keyword evidence="4" id="KW-0808">Transferase</keyword>
<evidence type="ECO:0000259" key="7">
    <source>
        <dbReference type="PROSITE" id="PS50109"/>
    </source>
</evidence>
<dbReference type="SUPFAM" id="SSF55785">
    <property type="entry name" value="PYP-like sensor domain (PAS domain)"/>
    <property type="match status" value="1"/>
</dbReference>
<dbReference type="Proteomes" id="UP001500298">
    <property type="component" value="Unassembled WGS sequence"/>
</dbReference>
<organism evidence="8 9">
    <name type="scientific">Algivirga pacifica</name>
    <dbReference type="NCBI Taxonomy" id="1162670"/>
    <lineage>
        <taxon>Bacteria</taxon>
        <taxon>Pseudomonadati</taxon>
        <taxon>Bacteroidota</taxon>
        <taxon>Cytophagia</taxon>
        <taxon>Cytophagales</taxon>
        <taxon>Flammeovirgaceae</taxon>
        <taxon>Algivirga</taxon>
    </lineage>
</organism>
<name>A0ABP9D973_9BACT</name>
<dbReference type="InterPro" id="IPR036097">
    <property type="entry name" value="HisK_dim/P_sf"/>
</dbReference>
<dbReference type="SUPFAM" id="SSF55874">
    <property type="entry name" value="ATPase domain of HSP90 chaperone/DNA topoisomerase II/histidine kinase"/>
    <property type="match status" value="1"/>
</dbReference>
<comment type="caution">
    <text evidence="8">The sequence shown here is derived from an EMBL/GenBank/DDBJ whole genome shotgun (WGS) entry which is preliminary data.</text>
</comment>
<dbReference type="InterPro" id="IPR050736">
    <property type="entry name" value="Sensor_HK_Regulatory"/>
</dbReference>
<dbReference type="InterPro" id="IPR035965">
    <property type="entry name" value="PAS-like_dom_sf"/>
</dbReference>
<dbReference type="InterPro" id="IPR005467">
    <property type="entry name" value="His_kinase_dom"/>
</dbReference>
<dbReference type="InterPro" id="IPR004358">
    <property type="entry name" value="Sig_transdc_His_kin-like_C"/>
</dbReference>
<dbReference type="EC" id="2.7.13.3" evidence="2"/>
<feature type="domain" description="Histidine kinase" evidence="7">
    <location>
        <begin position="177"/>
        <end position="395"/>
    </location>
</feature>
<dbReference type="SMART" id="SM00388">
    <property type="entry name" value="HisKA"/>
    <property type="match status" value="1"/>
</dbReference>
<dbReference type="Pfam" id="PF02518">
    <property type="entry name" value="HATPase_c"/>
    <property type="match status" value="1"/>
</dbReference>
<reference evidence="9" key="1">
    <citation type="journal article" date="2019" name="Int. J. Syst. Evol. Microbiol.">
        <title>The Global Catalogue of Microorganisms (GCM) 10K type strain sequencing project: providing services to taxonomists for standard genome sequencing and annotation.</title>
        <authorList>
            <consortium name="The Broad Institute Genomics Platform"/>
            <consortium name="The Broad Institute Genome Sequencing Center for Infectious Disease"/>
            <person name="Wu L."/>
            <person name="Ma J."/>
        </authorList>
    </citation>
    <scope>NUCLEOTIDE SEQUENCE [LARGE SCALE GENOMIC DNA]</scope>
    <source>
        <strain evidence="9">JCM 18326</strain>
    </source>
</reference>
<dbReference type="Pfam" id="PF13426">
    <property type="entry name" value="PAS_9"/>
    <property type="match status" value="1"/>
</dbReference>
<dbReference type="InterPro" id="IPR000014">
    <property type="entry name" value="PAS"/>
</dbReference>
<evidence type="ECO:0000313" key="8">
    <source>
        <dbReference type="EMBL" id="GAA4827869.1"/>
    </source>
</evidence>
<dbReference type="InterPro" id="IPR003594">
    <property type="entry name" value="HATPase_dom"/>
</dbReference>
<dbReference type="PRINTS" id="PR00344">
    <property type="entry name" value="BCTRLSENSOR"/>
</dbReference>
<evidence type="ECO:0000256" key="1">
    <source>
        <dbReference type="ARBA" id="ARBA00000085"/>
    </source>
</evidence>
<keyword evidence="9" id="KW-1185">Reference proteome</keyword>
<dbReference type="SMART" id="SM00387">
    <property type="entry name" value="HATPase_c"/>
    <property type="match status" value="1"/>
</dbReference>
<keyword evidence="5" id="KW-0418">Kinase</keyword>
<accession>A0ABP9D973</accession>
<dbReference type="PROSITE" id="PS50109">
    <property type="entry name" value="HIS_KIN"/>
    <property type="match status" value="1"/>
</dbReference>
<dbReference type="Gene3D" id="3.30.565.10">
    <property type="entry name" value="Histidine kinase-like ATPase, C-terminal domain"/>
    <property type="match status" value="1"/>
</dbReference>
<gene>
    <name evidence="8" type="ORF">GCM10023331_10940</name>
</gene>
<dbReference type="InterPro" id="IPR036890">
    <property type="entry name" value="HATPase_C_sf"/>
</dbReference>
<dbReference type="PANTHER" id="PTHR43711">
    <property type="entry name" value="TWO-COMPONENT HISTIDINE KINASE"/>
    <property type="match status" value="1"/>
</dbReference>
<sequence length="411" mass="46475">MPILSSCTFILGAVLSKSKLREQDKLPVSVEACAKALDTAMMVMTVNESGKITYMNKLMLNFLGYEKGKSGVLQIDDVLDAVSVNYFKQEVQLLKEEGAINLELCFRGSQQQNMWGMCTFTKSRNTQTNALEYIVLVVDISHRKKIEHVFRQQHCDLLSQKQELLNSNKAKDKFLSILAHDIKGPLNGLQGFTTLLVSYIEQLSKEDIHEMAYELRGSLDNLYKLLENLLEWSRAQNGRMELHFEEVSLKVLVDQSKALLINLSEGKQITIKNLIDEHLMVMVDVNAMATVLRNLLSNALKFSNREEVVEVSAVEEQDTVLIAVKDYGIGMPSVIKDKLFRADEKVSTPGTEQERGTGLGLLLCKEFVEKNNGTIWVDSVEGEGTTFWLRLPSARNSHKIFQQKHKKETNL</sequence>
<dbReference type="PANTHER" id="PTHR43711:SF31">
    <property type="entry name" value="HISTIDINE KINASE"/>
    <property type="match status" value="1"/>
</dbReference>
<evidence type="ECO:0000256" key="3">
    <source>
        <dbReference type="ARBA" id="ARBA00022553"/>
    </source>
</evidence>
<comment type="catalytic activity">
    <reaction evidence="1">
        <text>ATP + protein L-histidine = ADP + protein N-phospho-L-histidine.</text>
        <dbReference type="EC" id="2.7.13.3"/>
    </reaction>
</comment>
<proteinExistence type="predicted"/>
<dbReference type="CDD" id="cd00130">
    <property type="entry name" value="PAS"/>
    <property type="match status" value="1"/>
</dbReference>
<dbReference type="EMBL" id="BAABJX010000020">
    <property type="protein sequence ID" value="GAA4827869.1"/>
    <property type="molecule type" value="Genomic_DNA"/>
</dbReference>